<dbReference type="EMBL" id="CP002593">
    <property type="protein sequence ID" value="AEA25732.1"/>
    <property type="molecule type" value="Genomic_DNA"/>
</dbReference>
<dbReference type="STRING" id="675635.Psed_3560"/>
<keyword evidence="2" id="KW-1185">Reference proteome</keyword>
<organism evidence="1 2">
    <name type="scientific">Pseudonocardia dioxanivorans (strain ATCC 55486 / DSM 44775 / JCM 13855 / CB1190)</name>
    <dbReference type="NCBI Taxonomy" id="675635"/>
    <lineage>
        <taxon>Bacteria</taxon>
        <taxon>Bacillati</taxon>
        <taxon>Actinomycetota</taxon>
        <taxon>Actinomycetes</taxon>
        <taxon>Pseudonocardiales</taxon>
        <taxon>Pseudonocardiaceae</taxon>
        <taxon>Pseudonocardia</taxon>
    </lineage>
</organism>
<proteinExistence type="predicted"/>
<dbReference type="AlphaFoldDB" id="F4D076"/>
<name>F4D076_PSEUX</name>
<dbReference type="eggNOG" id="COG2128">
    <property type="taxonomic scope" value="Bacteria"/>
</dbReference>
<evidence type="ECO:0000313" key="2">
    <source>
        <dbReference type="Proteomes" id="UP000007809"/>
    </source>
</evidence>
<evidence type="ECO:0000313" key="1">
    <source>
        <dbReference type="EMBL" id="AEA25732.1"/>
    </source>
</evidence>
<dbReference type="SUPFAM" id="SSF69118">
    <property type="entry name" value="AhpD-like"/>
    <property type="match status" value="1"/>
</dbReference>
<dbReference type="Gene3D" id="1.20.1290.10">
    <property type="entry name" value="AhpD-like"/>
    <property type="match status" value="1"/>
</dbReference>
<reference evidence="1 2" key="1">
    <citation type="journal article" date="2011" name="J. Bacteriol.">
        <title>Genome sequence of the 1,4-dioxane-degrading Pseudonocardia dioxanivorans strain CB1190.</title>
        <authorList>
            <person name="Sales C.M."/>
            <person name="Mahendra S."/>
            <person name="Grostern A."/>
            <person name="Parales R.E."/>
            <person name="Goodwin L.A."/>
            <person name="Woyke T."/>
            <person name="Nolan M."/>
            <person name="Lapidus A."/>
            <person name="Chertkov O."/>
            <person name="Ovchinnikova G."/>
            <person name="Sczyrba A."/>
            <person name="Alvarez-Cohen L."/>
        </authorList>
    </citation>
    <scope>NUCLEOTIDE SEQUENCE [LARGE SCALE GENOMIC DNA]</scope>
    <source>
        <strain evidence="2">ATCC 55486 / DSM 44775 / JCM 13855 / CB1190</strain>
    </source>
</reference>
<dbReference type="HOGENOM" id="CLU_126018_0_0_11"/>
<dbReference type="InterPro" id="IPR029032">
    <property type="entry name" value="AhpD-like"/>
</dbReference>
<dbReference type="RefSeq" id="WP_013675651.1">
    <property type="nucleotide sequence ID" value="NC_015312.1"/>
</dbReference>
<gene>
    <name evidence="1" type="ordered locus">Psed_3560</name>
</gene>
<dbReference type="OrthoDB" id="331146at2"/>
<dbReference type="KEGG" id="pdx:Psed_3560"/>
<accession>F4D076</accession>
<protein>
    <submittedName>
        <fullName evidence="1">Carboxymuconolactone decarboxylase</fullName>
    </submittedName>
</protein>
<dbReference type="Proteomes" id="UP000007809">
    <property type="component" value="Chromosome"/>
</dbReference>
<sequence>MSPFDLPPGEGRAPLWQLCPELGPATEAFSATVQADTRLPVRVAEAARMRVAELNGCQVCRDTRVDDLAAHGMDEAFYTGVGDPDLRDRYAPEEALAIEFAERFVAGTQAFDEPFWSRMRATFEPAEIVALVVSTSKWLALGRINAVLDLAVACPVRLSPSAR</sequence>